<feature type="compositionally biased region" description="Basic and acidic residues" evidence="1">
    <location>
        <begin position="126"/>
        <end position="190"/>
    </location>
</feature>
<dbReference type="EMBL" id="ACRO01000042">
    <property type="protein sequence ID" value="EGF86390.1"/>
    <property type="molecule type" value="Genomic_DNA"/>
</dbReference>
<feature type="region of interest" description="Disordered" evidence="1">
    <location>
        <begin position="126"/>
        <end position="219"/>
    </location>
</feature>
<evidence type="ECO:0000256" key="2">
    <source>
        <dbReference type="SAM" id="Phobius"/>
    </source>
</evidence>
<accession>A0AA87B7Q1</accession>
<keyword evidence="2" id="KW-1133">Transmembrane helix</keyword>
<reference evidence="3 4" key="1">
    <citation type="submission" date="2011-03" db="EMBL/GenBank/DDBJ databases">
        <title>The Genome Sequence of Gemella haemolysans M341.</title>
        <authorList>
            <consortium name="The Broad Institute Genome Sequencing Platform"/>
            <consortium name="The Broad Institute Genome Sequencing Center for Infectious Disease"/>
            <person name="Earl A."/>
            <person name="Ward D."/>
            <person name="Feldgarden M."/>
            <person name="Gevers D."/>
            <person name="Sibley C.D."/>
            <person name="Field T.R."/>
            <person name="Grinwis M."/>
            <person name="Eshaghurshan C.S."/>
            <person name="Surette M.G."/>
            <person name="Young S.K."/>
            <person name="Zeng Q."/>
            <person name="Gargeya S."/>
            <person name="Fitzgerald M."/>
            <person name="Haas B."/>
            <person name="Abouelleil A."/>
            <person name="Alvarado L."/>
            <person name="Arachchi H.M."/>
            <person name="Berlin A."/>
            <person name="Brown A."/>
            <person name="Chapman S.B."/>
            <person name="Chen Z."/>
            <person name="Dunbar C."/>
            <person name="Freedman E."/>
            <person name="Gearin G."/>
            <person name="Gellesch M."/>
            <person name="Goldberg J."/>
            <person name="Griggs A."/>
            <person name="Gujja S."/>
            <person name="Heilman E.R."/>
            <person name="Heiman D."/>
            <person name="Howarth C."/>
            <person name="Larson L."/>
            <person name="Lui A."/>
            <person name="MacDonald P.J.P."/>
            <person name="Mehta T."/>
            <person name="Montmayeur A."/>
            <person name="Murphy C."/>
            <person name="Neiman D."/>
            <person name="Pearson M."/>
            <person name="Priest M."/>
            <person name="Roberts A."/>
            <person name="Saif S."/>
            <person name="Shea T."/>
            <person name="Shenoy N."/>
            <person name="Sisk P."/>
            <person name="Stolte C."/>
            <person name="Sykes S."/>
            <person name="White J."/>
            <person name="Yandava C."/>
            <person name="Wortman J."/>
            <person name="Nusbaum C."/>
            <person name="Birren B."/>
        </authorList>
    </citation>
    <scope>NUCLEOTIDE SEQUENCE [LARGE SCALE GENOMIC DNA]</scope>
    <source>
        <strain evidence="3 4">M341</strain>
    </source>
</reference>
<comment type="caution">
    <text evidence="3">The sequence shown here is derived from an EMBL/GenBank/DDBJ whole genome shotgun (WGS) entry which is preliminary data.</text>
</comment>
<feature type="compositionally biased region" description="Low complexity" evidence="1">
    <location>
        <begin position="192"/>
        <end position="219"/>
    </location>
</feature>
<dbReference type="RefSeq" id="WP_003147852.1">
    <property type="nucleotide sequence ID" value="NZ_GL883585.1"/>
</dbReference>
<evidence type="ECO:0000313" key="4">
    <source>
        <dbReference type="Proteomes" id="UP000004773"/>
    </source>
</evidence>
<name>A0AA87B7Q1_9BACL</name>
<proteinExistence type="predicted"/>
<dbReference type="Pfam" id="PF04977">
    <property type="entry name" value="DivIC"/>
    <property type="match status" value="1"/>
</dbReference>
<sequence length="219" mass="25408">MREQNSQFKKDVLKAKAKYRKRRKFIILVIMTFALSVTLLQTFLYIRDKKQINSQLAEQNKMIENLDKENKVNELVIDKLKDPYFITDLVRQEYGLSYQGELIFNIPLQENFLQAAIKSIMDGNLEKTEDNNGRIDDSKIPELAKKDDKKSTKAEDSKTTDKKTNDTKKTSDTKNSEDKSSEKESDKNEEVANNNEQTQTQAQRTTNRNSNTNNRRSNG</sequence>
<evidence type="ECO:0008006" key="5">
    <source>
        <dbReference type="Google" id="ProtNLM"/>
    </source>
</evidence>
<evidence type="ECO:0000256" key="1">
    <source>
        <dbReference type="SAM" id="MobiDB-lite"/>
    </source>
</evidence>
<feature type="transmembrane region" description="Helical" evidence="2">
    <location>
        <begin position="25"/>
        <end position="46"/>
    </location>
</feature>
<dbReference type="InterPro" id="IPR007060">
    <property type="entry name" value="FtsL/DivIC"/>
</dbReference>
<keyword evidence="2" id="KW-0812">Transmembrane</keyword>
<organism evidence="3 4">
    <name type="scientific">Gemella haemolysans M341</name>
    <dbReference type="NCBI Taxonomy" id="562981"/>
    <lineage>
        <taxon>Bacteria</taxon>
        <taxon>Bacillati</taxon>
        <taxon>Bacillota</taxon>
        <taxon>Bacilli</taxon>
        <taxon>Bacillales</taxon>
        <taxon>Gemellaceae</taxon>
        <taxon>Gemella</taxon>
    </lineage>
</organism>
<evidence type="ECO:0000313" key="3">
    <source>
        <dbReference type="EMBL" id="EGF86390.1"/>
    </source>
</evidence>
<keyword evidence="2" id="KW-0472">Membrane</keyword>
<dbReference type="AlphaFoldDB" id="A0AA87B7Q1"/>
<gene>
    <name evidence="3" type="ORF">HMPREF0428_01693</name>
</gene>
<protein>
    <recommendedName>
        <fullName evidence="5">Septum formation initiator</fullName>
    </recommendedName>
</protein>
<dbReference type="Proteomes" id="UP000004773">
    <property type="component" value="Unassembled WGS sequence"/>
</dbReference>